<dbReference type="InterPro" id="IPR011990">
    <property type="entry name" value="TPR-like_helical_dom_sf"/>
</dbReference>
<dbReference type="OrthoDB" id="341967at2"/>
<dbReference type="PROSITE" id="PS50125">
    <property type="entry name" value="GUANYLATE_CYCLASE_2"/>
    <property type="match status" value="1"/>
</dbReference>
<keyword evidence="2" id="KW-0067">ATP-binding</keyword>
<organism evidence="4 5">
    <name type="scientific">Aliiroseovarius halocynthiae</name>
    <dbReference type="NCBI Taxonomy" id="985055"/>
    <lineage>
        <taxon>Bacteria</taxon>
        <taxon>Pseudomonadati</taxon>
        <taxon>Pseudomonadota</taxon>
        <taxon>Alphaproteobacteria</taxon>
        <taxon>Rhodobacterales</taxon>
        <taxon>Paracoccaceae</taxon>
        <taxon>Aliiroseovarius</taxon>
    </lineage>
</organism>
<dbReference type="InterPro" id="IPR001054">
    <property type="entry name" value="A/G_cyclase"/>
</dbReference>
<dbReference type="InterPro" id="IPR029787">
    <property type="entry name" value="Nucleotide_cyclase"/>
</dbReference>
<keyword evidence="5" id="KW-1185">Reference proteome</keyword>
<dbReference type="CDD" id="cd07302">
    <property type="entry name" value="CHD"/>
    <property type="match status" value="1"/>
</dbReference>
<evidence type="ECO:0000256" key="1">
    <source>
        <dbReference type="ARBA" id="ARBA00022741"/>
    </source>
</evidence>
<accession>A0A545SUD6</accession>
<dbReference type="EMBL" id="VICH01000004">
    <property type="protein sequence ID" value="TQV68586.1"/>
    <property type="molecule type" value="Genomic_DNA"/>
</dbReference>
<gene>
    <name evidence="4" type="ORF">FIL88_03100</name>
</gene>
<dbReference type="Proteomes" id="UP000315816">
    <property type="component" value="Unassembled WGS sequence"/>
</dbReference>
<keyword evidence="1" id="KW-0547">Nucleotide-binding</keyword>
<dbReference type="SMART" id="SM00044">
    <property type="entry name" value="CYCc"/>
    <property type="match status" value="1"/>
</dbReference>
<dbReference type="GO" id="GO:0005524">
    <property type="term" value="F:ATP binding"/>
    <property type="evidence" value="ECO:0007669"/>
    <property type="project" value="UniProtKB-KW"/>
</dbReference>
<dbReference type="GO" id="GO:0009190">
    <property type="term" value="P:cyclic nucleotide biosynthetic process"/>
    <property type="evidence" value="ECO:0007669"/>
    <property type="project" value="InterPro"/>
</dbReference>
<dbReference type="Gene3D" id="3.30.70.1230">
    <property type="entry name" value="Nucleotide cyclase"/>
    <property type="match status" value="1"/>
</dbReference>
<sequence>MQAMNCMSCGEPLHENARFCSFCGTEVVTADDNPELRILTIQFIDLVGSTAFANSNELEAYDDSIAAFHQQVNETVETYRGHVLQRYGDGVLSCFGLDHDGEDSALSAIASGLSIAKAMPERVSGLQVRVGIDTGQIMCRVGQQGALFPQLTGLYVNRAARLQEQAKPGGVMISGQTRSFLSRLAKLEEASHDIKKLKGIDQPVELIEVTGFHFREDHTDADALLERDKELALLQEGAQRAHALIGPAGIGKTVLLNAFSRNRQDGGVIRIDARANLQQTALFPVIESIQRTLGLTETSTQADLAAQLRAIGLTVTDQDASVMAGTLGLQSASPVLLTPEQLQSLRIDLTSRTLGALAQSRNAALTFDDLHWFDDDTIAVLRALLGEEGSATRVVVTSRPSEKIDALLTSNQIEAVHLSPLSDAAAQNALASYPELDDTKRKSIIEAAEGNPLFLSALATHARQFWKDDGAQQLPQTIEATFQAILNSFGPLRDVIQCASVLGRVFLPERVAHLLPDRPNLEDELRVLTIRGIFNPYADGGLFFDHVLLRDAAYEMIPGKRRRKLHKAFADAMQTHDPAYCAAFPHLLADHRIAARDHDQMPATCMAAGIHMLMAVNFDQSMTYLDQARADMEDQAAPEKVTRPEYLPVLSLLASATVQRMGFSHPIVLERYQLLEDAIAFAEGTDRQRMTALYGLFAHRIINGRVHESAEYVDMMRQLAQNGDDELKVIWLVNETAYALYAGEFDKAAKASAQLKAFYRTKDHGRLFLELGADPLASVLSADAHVASRMGNLDGALEAMAQAQEHLDEIGAIAQIPWIHIFGGQALLAGGHLELAVQEVEAGIEIADAQKAQYWSLMGRVWLTILLIYQGDTSEAPAALEILTQKASNIGADLNAPFYTATLAKAHLANGDLETAQALIERAEHLSETCGEHEWDHSIRDIRTELTRLQSGESAPPDLKTQS</sequence>
<evidence type="ECO:0000256" key="2">
    <source>
        <dbReference type="ARBA" id="ARBA00022840"/>
    </source>
</evidence>
<dbReference type="Pfam" id="PF13191">
    <property type="entry name" value="AAA_16"/>
    <property type="match status" value="1"/>
</dbReference>
<feature type="domain" description="Guanylate cyclase" evidence="3">
    <location>
        <begin position="40"/>
        <end position="163"/>
    </location>
</feature>
<dbReference type="InterPro" id="IPR027417">
    <property type="entry name" value="P-loop_NTPase"/>
</dbReference>
<dbReference type="SUPFAM" id="SSF48452">
    <property type="entry name" value="TPR-like"/>
    <property type="match status" value="1"/>
</dbReference>
<dbReference type="Pfam" id="PF00211">
    <property type="entry name" value="Guanylate_cyc"/>
    <property type="match status" value="1"/>
</dbReference>
<evidence type="ECO:0000259" key="3">
    <source>
        <dbReference type="PROSITE" id="PS50125"/>
    </source>
</evidence>
<dbReference type="GO" id="GO:0035556">
    <property type="term" value="P:intracellular signal transduction"/>
    <property type="evidence" value="ECO:0007669"/>
    <property type="project" value="InterPro"/>
</dbReference>
<evidence type="ECO:0000313" key="5">
    <source>
        <dbReference type="Proteomes" id="UP000315816"/>
    </source>
</evidence>
<dbReference type="SUPFAM" id="SSF55073">
    <property type="entry name" value="Nucleotide cyclase"/>
    <property type="match status" value="1"/>
</dbReference>
<dbReference type="GO" id="GO:0004016">
    <property type="term" value="F:adenylate cyclase activity"/>
    <property type="evidence" value="ECO:0007669"/>
    <property type="project" value="UniProtKB-ARBA"/>
</dbReference>
<dbReference type="Gene3D" id="3.40.50.300">
    <property type="entry name" value="P-loop containing nucleotide triphosphate hydrolases"/>
    <property type="match status" value="1"/>
</dbReference>
<proteinExistence type="predicted"/>
<evidence type="ECO:0000313" key="4">
    <source>
        <dbReference type="EMBL" id="TQV68586.1"/>
    </source>
</evidence>
<dbReference type="InterPro" id="IPR041664">
    <property type="entry name" value="AAA_16"/>
</dbReference>
<reference evidence="4 5" key="1">
    <citation type="submission" date="2019-06" db="EMBL/GenBank/DDBJ databases">
        <title>A novel species of marine bacteria.</title>
        <authorList>
            <person name="Wang Y."/>
        </authorList>
    </citation>
    <scope>NUCLEOTIDE SEQUENCE [LARGE SCALE GENOMIC DNA]</scope>
    <source>
        <strain evidence="4 5">MA1-10</strain>
    </source>
</reference>
<dbReference type="PANTHER" id="PTHR16305:SF28">
    <property type="entry name" value="GUANYLATE CYCLASE DOMAIN-CONTAINING PROTEIN"/>
    <property type="match status" value="1"/>
</dbReference>
<dbReference type="SUPFAM" id="SSF52540">
    <property type="entry name" value="P-loop containing nucleoside triphosphate hydrolases"/>
    <property type="match status" value="1"/>
</dbReference>
<dbReference type="Gene3D" id="1.25.40.10">
    <property type="entry name" value="Tetratricopeptide repeat domain"/>
    <property type="match status" value="1"/>
</dbReference>
<dbReference type="AlphaFoldDB" id="A0A545SUD6"/>
<comment type="caution">
    <text evidence="4">The sequence shown here is derived from an EMBL/GenBank/DDBJ whole genome shotgun (WGS) entry which is preliminary data.</text>
</comment>
<name>A0A545SUD6_9RHOB</name>
<dbReference type="GO" id="GO:0005737">
    <property type="term" value="C:cytoplasm"/>
    <property type="evidence" value="ECO:0007669"/>
    <property type="project" value="TreeGrafter"/>
</dbReference>
<dbReference type="RefSeq" id="WP_142852337.1">
    <property type="nucleotide sequence ID" value="NZ_FXWW01000001.1"/>
</dbReference>
<protein>
    <submittedName>
        <fullName evidence="4">AAA family ATPase</fullName>
    </submittedName>
</protein>
<dbReference type="PANTHER" id="PTHR16305">
    <property type="entry name" value="TESTICULAR SOLUBLE ADENYLYL CYCLASE"/>
    <property type="match status" value="1"/>
</dbReference>